<dbReference type="InterPro" id="IPR025051">
    <property type="entry name" value="DUF3990"/>
</dbReference>
<evidence type="ECO:0000256" key="1">
    <source>
        <dbReference type="SAM" id="MobiDB-lite"/>
    </source>
</evidence>
<evidence type="ECO:0000313" key="3">
    <source>
        <dbReference type="Proteomes" id="UP000636394"/>
    </source>
</evidence>
<dbReference type="SUPFAM" id="SSF56399">
    <property type="entry name" value="ADP-ribosylation"/>
    <property type="match status" value="1"/>
</dbReference>
<proteinExistence type="predicted"/>
<comment type="caution">
    <text evidence="2">The sequence shown here is derived from an EMBL/GenBank/DDBJ whole genome shotgun (WGS) entry which is preliminary data.</text>
</comment>
<organism evidence="2 3">
    <name type="scientific">Xiamenia xianingshaonis</name>
    <dbReference type="NCBI Taxonomy" id="2682776"/>
    <lineage>
        <taxon>Bacteria</taxon>
        <taxon>Bacillati</taxon>
        <taxon>Actinomycetota</taxon>
        <taxon>Coriobacteriia</taxon>
        <taxon>Eggerthellales</taxon>
        <taxon>Eggerthellaceae</taxon>
        <taxon>Xiamenia</taxon>
    </lineage>
</organism>
<gene>
    <name evidence="2" type="ORF">GMI68_04825</name>
</gene>
<protein>
    <submittedName>
        <fullName evidence="2">DUF3990 domain-containing protein</fullName>
    </submittedName>
</protein>
<reference evidence="2 3" key="1">
    <citation type="submission" date="2019-11" db="EMBL/GenBank/DDBJ databases">
        <title>Eggerthellaceae novel genus isolated from the rectal contents of marmort.</title>
        <authorList>
            <person name="Zhang G."/>
        </authorList>
    </citation>
    <scope>NUCLEOTIDE SEQUENCE [LARGE SCALE GENOMIC DNA]</scope>
    <source>
        <strain evidence="3">zg-886</strain>
    </source>
</reference>
<dbReference type="Proteomes" id="UP000636394">
    <property type="component" value="Unassembled WGS sequence"/>
</dbReference>
<dbReference type="EMBL" id="WPCR01000005">
    <property type="protein sequence ID" value="NHM14093.1"/>
    <property type="molecule type" value="Genomic_DNA"/>
</dbReference>
<name>A0ABX0IHL1_9ACTN</name>
<feature type="compositionally biased region" description="Polar residues" evidence="1">
    <location>
        <begin position="39"/>
        <end position="48"/>
    </location>
</feature>
<keyword evidence="3" id="KW-1185">Reference proteome</keyword>
<accession>A0ABX0IHL1</accession>
<evidence type="ECO:0000313" key="2">
    <source>
        <dbReference type="EMBL" id="NHM14093.1"/>
    </source>
</evidence>
<sequence length="350" mass="38993">MHAVLPAHVEVGPRHEVDHLRVERQNGVKLIGVGKTVGNHRNSSQGVRQNKPPASVGHTPTQSQPPRTSGQAGSTPTDAERAGGRSGWQNGPPSQHGDVLFSHTRPIFQSWFCYNSVSISIEIGLVMTTLVLFHGSNHVVEKPLYGEGRPYNDYGLGFYCTEHQELAREWACQEEGADGFVNRYALSTDGLRTLQLNSDEFSVLHWLAVLLAHRIVDAKTPVAVEGKRYLLERYSLPLDDYDVIRGNRADDSYFTFARAFLRNDISLEQLTRAMRLGDLGEQVVLKSPAAFQRIEFLGAEAVSGSTYYPKRMRRDERARALYQKEAAEQGIDGIYLRDILQGKAAGYEGL</sequence>
<feature type="region of interest" description="Disordered" evidence="1">
    <location>
        <begin position="31"/>
        <end position="96"/>
    </location>
</feature>
<feature type="compositionally biased region" description="Polar residues" evidence="1">
    <location>
        <begin position="58"/>
        <end position="77"/>
    </location>
</feature>
<dbReference type="Pfam" id="PF13151">
    <property type="entry name" value="DUF3990"/>
    <property type="match status" value="1"/>
</dbReference>